<dbReference type="Pfam" id="PF12850">
    <property type="entry name" value="Metallophos_2"/>
    <property type="match status" value="1"/>
</dbReference>
<evidence type="ECO:0000256" key="3">
    <source>
        <dbReference type="ARBA" id="ARBA00022448"/>
    </source>
</evidence>
<organism evidence="8 9">
    <name type="scientific">Mixia osmundae (strain CBS 9802 / IAM 14324 / JCM 22182 / KY 12970)</name>
    <dbReference type="NCBI Taxonomy" id="764103"/>
    <lineage>
        <taxon>Eukaryota</taxon>
        <taxon>Fungi</taxon>
        <taxon>Dikarya</taxon>
        <taxon>Basidiomycota</taxon>
        <taxon>Pucciniomycotina</taxon>
        <taxon>Mixiomycetes</taxon>
        <taxon>Mixiales</taxon>
        <taxon>Mixiaceae</taxon>
        <taxon>Mixia</taxon>
    </lineage>
</organism>
<evidence type="ECO:0000256" key="2">
    <source>
        <dbReference type="ARBA" id="ARBA00017767"/>
    </source>
</evidence>
<evidence type="ECO:0000313" key="9">
    <source>
        <dbReference type="Proteomes" id="UP000009131"/>
    </source>
</evidence>
<reference evidence="8 9" key="1">
    <citation type="journal article" date="2011" name="J. Gen. Appl. Microbiol.">
        <title>Draft genome sequencing of the enigmatic basidiomycete Mixia osmundae.</title>
        <authorList>
            <person name="Nishida H."/>
            <person name="Nagatsuka Y."/>
            <person name="Sugiyama J."/>
        </authorList>
    </citation>
    <scope>NUCLEOTIDE SEQUENCE [LARGE SCALE GENOMIC DNA]</scope>
    <source>
        <strain evidence="9">CBS 9802 / IAM 14324 / JCM 22182 / KY 12970</strain>
    </source>
</reference>
<dbReference type="InterPro" id="IPR028661">
    <property type="entry name" value="Vps29"/>
</dbReference>
<gene>
    <name evidence="8" type="primary">Mo01265</name>
    <name evidence="8" type="ORF">E5Q_01265</name>
</gene>
<proteinExistence type="inferred from homology"/>
<dbReference type="RefSeq" id="XP_014568121.1">
    <property type="nucleotide sequence ID" value="XM_014712635.1"/>
</dbReference>
<dbReference type="InterPro" id="IPR024654">
    <property type="entry name" value="Calcineurin-like_PHP_lpxH"/>
</dbReference>
<dbReference type="GO" id="GO:0005829">
    <property type="term" value="C:cytosol"/>
    <property type="evidence" value="ECO:0007669"/>
    <property type="project" value="GOC"/>
</dbReference>
<keyword evidence="4" id="KW-0653">Protein transport</keyword>
<evidence type="ECO:0000256" key="6">
    <source>
        <dbReference type="SAM" id="MobiDB-lite"/>
    </source>
</evidence>
<name>G7DVK3_MIXOS</name>
<dbReference type="HOGENOM" id="CLU_063749_0_1_1"/>
<keyword evidence="3" id="KW-0813">Transport</keyword>
<dbReference type="SUPFAM" id="SSF56300">
    <property type="entry name" value="Metallo-dependent phosphatases"/>
    <property type="match status" value="1"/>
</dbReference>
<comment type="similarity">
    <text evidence="1 5">Belongs to the VPS29 family.</text>
</comment>
<dbReference type="Gene3D" id="3.60.21.10">
    <property type="match status" value="1"/>
</dbReference>
<dbReference type="OMA" id="IHGHQCI"/>
<protein>
    <recommendedName>
        <fullName evidence="2 5">Vacuolar protein sorting-associated protein 29</fullName>
    </recommendedName>
</protein>
<dbReference type="GO" id="GO:0015031">
    <property type="term" value="P:protein transport"/>
    <property type="evidence" value="ECO:0007669"/>
    <property type="project" value="UniProtKB-KW"/>
</dbReference>
<dbReference type="FunFam" id="3.60.21.10:FF:000089">
    <property type="entry name" value="Vacuolar protein sorting-associated protein 29"/>
    <property type="match status" value="1"/>
</dbReference>
<dbReference type="FunCoup" id="G7DVK3">
    <property type="interactions" value="524"/>
</dbReference>
<sequence length="242" mass="26759">MVLVLVTGDLHIPHRCHDLPAKFKKLLVPGKIQQILLTGNVCDRETLDYLRSVAPDVRAVRGDWDENPSWPQSLIVQHGNLRLGVIHGHQCVPLGDTESLSAIARKMDVDVMISGATHRFEAFEFDHRFFVNPGSATGAFMPCFGSSAKAKPAQDKTDEPEADSTGNEPAVALDPTPSFTLLDIQGNVVVVYVYQLVSGEVKAKEMRRTHIMMRYTRSQITTTMSYSVMRVTAESGRFCGSE</sequence>
<dbReference type="Proteomes" id="UP000009131">
    <property type="component" value="Unassembled WGS sequence"/>
</dbReference>
<keyword evidence="9" id="KW-1185">Reference proteome</keyword>
<dbReference type="CDD" id="cd07394">
    <property type="entry name" value="MPP_Vps29"/>
    <property type="match status" value="1"/>
</dbReference>
<dbReference type="PANTHER" id="PTHR11124">
    <property type="entry name" value="VACUOLAR SORTING PROTEIN VPS29"/>
    <property type="match status" value="1"/>
</dbReference>
<dbReference type="InterPro" id="IPR029052">
    <property type="entry name" value="Metallo-depent_PP-like"/>
</dbReference>
<evidence type="ECO:0000256" key="1">
    <source>
        <dbReference type="ARBA" id="ARBA00005945"/>
    </source>
</evidence>
<reference evidence="8 9" key="2">
    <citation type="journal article" date="2012" name="Open Biol.">
        <title>Characteristics of nucleosomes and linker DNA regions on the genome of the basidiomycete Mixia osmundae revealed by mono- and dinucleosome mapping.</title>
        <authorList>
            <person name="Nishida H."/>
            <person name="Kondo S."/>
            <person name="Matsumoto T."/>
            <person name="Suzuki Y."/>
            <person name="Yoshikawa H."/>
            <person name="Taylor T.D."/>
            <person name="Sugiyama J."/>
        </authorList>
    </citation>
    <scope>NUCLEOTIDE SEQUENCE [LARGE SCALE GENOMIC DNA]</scope>
    <source>
        <strain evidence="9">CBS 9802 / IAM 14324 / JCM 22182 / KY 12970</strain>
    </source>
</reference>
<evidence type="ECO:0000256" key="5">
    <source>
        <dbReference type="RuleBase" id="RU362040"/>
    </source>
</evidence>
<dbReference type="GO" id="GO:0030904">
    <property type="term" value="C:retromer complex"/>
    <property type="evidence" value="ECO:0007669"/>
    <property type="project" value="InterPro"/>
</dbReference>
<dbReference type="EMBL" id="BABT02000044">
    <property type="protein sequence ID" value="GAA94613.1"/>
    <property type="molecule type" value="Genomic_DNA"/>
</dbReference>
<dbReference type="NCBIfam" id="TIGR00040">
    <property type="entry name" value="yfcE"/>
    <property type="match status" value="1"/>
</dbReference>
<dbReference type="GO" id="GO:0042147">
    <property type="term" value="P:retrograde transport, endosome to Golgi"/>
    <property type="evidence" value="ECO:0007669"/>
    <property type="project" value="InterPro"/>
</dbReference>
<dbReference type="OrthoDB" id="10258130at2759"/>
<accession>G7DVK3</accession>
<evidence type="ECO:0000256" key="4">
    <source>
        <dbReference type="ARBA" id="ARBA00022927"/>
    </source>
</evidence>
<dbReference type="eggNOG" id="KOG3325">
    <property type="taxonomic scope" value="Eukaryota"/>
</dbReference>
<feature type="region of interest" description="Disordered" evidence="6">
    <location>
        <begin position="149"/>
        <end position="171"/>
    </location>
</feature>
<dbReference type="InParanoid" id="G7DVK3"/>
<dbReference type="InterPro" id="IPR000979">
    <property type="entry name" value="Phosphodiesterase_MJ0936/Vps29"/>
</dbReference>
<comment type="caution">
    <text evidence="8">The sequence shown here is derived from an EMBL/GenBank/DDBJ whole genome shotgun (WGS) entry which is preliminary data.</text>
</comment>
<evidence type="ECO:0000313" key="8">
    <source>
        <dbReference type="EMBL" id="GAA94613.1"/>
    </source>
</evidence>
<feature type="domain" description="Calcineurin-like phosphoesterase" evidence="7">
    <location>
        <begin position="4"/>
        <end position="139"/>
    </location>
</feature>
<dbReference type="STRING" id="764103.G7DVK3"/>
<evidence type="ECO:0000259" key="7">
    <source>
        <dbReference type="Pfam" id="PF12850"/>
    </source>
</evidence>
<dbReference type="AlphaFoldDB" id="G7DVK3"/>